<keyword evidence="1" id="KW-0732">Signal</keyword>
<dbReference type="KEGG" id="cii:CIMIT_08885"/>
<dbReference type="HOGENOM" id="CLU_1812528_0_0_11"/>
<accession>A0A076NQL7</accession>
<feature type="chain" id="PRO_5001716403" description="Secreted protein" evidence="1">
    <location>
        <begin position="33"/>
        <end position="157"/>
    </location>
</feature>
<dbReference type="Proteomes" id="UP000028780">
    <property type="component" value="Chromosome"/>
</dbReference>
<evidence type="ECO:0000313" key="2">
    <source>
        <dbReference type="EMBL" id="AIJ34000.1"/>
    </source>
</evidence>
<sequence>MTKNTHAARIAALSAALALSATSVVGTGTALADSFDGPDWTGGYYVPEKDYPYDPGYASYWRSYKVIKFGDPKFFDYGTQGVRVVGNYPSDRILCVANKGGQQECYVKDQKITEFSGYPRTITTDSKIAPFAPVIGFFLALGYKFNNLGTVGGGLSS</sequence>
<feature type="signal peptide" evidence="1">
    <location>
        <begin position="1"/>
        <end position="32"/>
    </location>
</feature>
<dbReference type="EMBL" id="LT906467">
    <property type="protein sequence ID" value="SNV78374.1"/>
    <property type="molecule type" value="Genomic_DNA"/>
</dbReference>
<name>A0A076NQL7_9CORY</name>
<gene>
    <name evidence="2" type="ORF">CIMIT_08885</name>
    <name evidence="3" type="ORF">SAMEA4535761_01839</name>
</gene>
<reference evidence="3 5" key="2">
    <citation type="submission" date="2017-06" db="EMBL/GenBank/DDBJ databases">
        <authorList>
            <consortium name="Pathogen Informatics"/>
        </authorList>
    </citation>
    <scope>NUCLEOTIDE SEQUENCE [LARGE SCALE GENOMIC DNA]</scope>
    <source>
        <strain evidence="3 5">NCTC13015</strain>
    </source>
</reference>
<dbReference type="EMBL" id="CP009211">
    <property type="protein sequence ID" value="AIJ34000.1"/>
    <property type="molecule type" value="Genomic_DNA"/>
</dbReference>
<evidence type="ECO:0000313" key="4">
    <source>
        <dbReference type="Proteomes" id="UP000028780"/>
    </source>
</evidence>
<dbReference type="RefSeq" id="WP_038591827.1">
    <property type="nucleotide sequence ID" value="NZ_CP009211.1"/>
</dbReference>
<dbReference type="Proteomes" id="UP000215374">
    <property type="component" value="Chromosome 1"/>
</dbReference>
<evidence type="ECO:0008006" key="6">
    <source>
        <dbReference type="Google" id="ProtNLM"/>
    </source>
</evidence>
<protein>
    <recommendedName>
        <fullName evidence="6">Secreted protein</fullName>
    </recommendedName>
</protein>
<proteinExistence type="predicted"/>
<reference evidence="2 4" key="1">
    <citation type="submission" date="2014-08" db="EMBL/GenBank/DDBJ databases">
        <title>Complete genome sequence of Corynebacterium imitans DSM 44264, isolated from a five-month-old boy with suspected pharyngeal diphtheria.</title>
        <authorList>
            <person name="Mollmann S."/>
            <person name="Albersmeier A."/>
            <person name="Ruckert C."/>
            <person name="Tauch A."/>
        </authorList>
    </citation>
    <scope>NUCLEOTIDE SEQUENCE [LARGE SCALE GENOMIC DNA]</scope>
    <source>
        <strain evidence="2 4">DSM 44264</strain>
    </source>
</reference>
<dbReference type="AlphaFoldDB" id="A0A076NQL7"/>
<organism evidence="2 4">
    <name type="scientific">Corynebacterium imitans</name>
    <dbReference type="NCBI Taxonomy" id="156978"/>
    <lineage>
        <taxon>Bacteria</taxon>
        <taxon>Bacillati</taxon>
        <taxon>Actinomycetota</taxon>
        <taxon>Actinomycetes</taxon>
        <taxon>Mycobacteriales</taxon>
        <taxon>Corynebacteriaceae</taxon>
        <taxon>Corynebacterium</taxon>
    </lineage>
</organism>
<dbReference type="OrthoDB" id="9939323at2"/>
<keyword evidence="4" id="KW-1185">Reference proteome</keyword>
<evidence type="ECO:0000313" key="3">
    <source>
        <dbReference type="EMBL" id="SNV78374.1"/>
    </source>
</evidence>
<evidence type="ECO:0000256" key="1">
    <source>
        <dbReference type="SAM" id="SignalP"/>
    </source>
</evidence>
<evidence type="ECO:0000313" key="5">
    <source>
        <dbReference type="Proteomes" id="UP000215374"/>
    </source>
</evidence>